<dbReference type="RefSeq" id="XP_060674038.1">
    <property type="nucleotide sequence ID" value="XM_060818055.1"/>
</dbReference>
<dbReference type="Pfam" id="PF00069">
    <property type="entry name" value="Pkinase"/>
    <property type="match status" value="1"/>
</dbReference>
<dbReference type="Pfam" id="PF00560">
    <property type="entry name" value="LRR_1"/>
    <property type="match status" value="2"/>
</dbReference>
<dbReference type="Pfam" id="PF08263">
    <property type="entry name" value="LRRNT_2"/>
    <property type="match status" value="1"/>
</dbReference>
<evidence type="ECO:0000256" key="12">
    <source>
        <dbReference type="ARBA" id="ARBA00022840"/>
    </source>
</evidence>
<name>A0ABM4ABC6_ZIZJJ</name>
<protein>
    <recommendedName>
        <fullName evidence="3">non-specific serine/threonine protein kinase</fullName>
        <ecNumber evidence="3">2.7.11.1</ecNumber>
    </recommendedName>
</protein>
<keyword evidence="11" id="KW-0418">Kinase</keyword>
<evidence type="ECO:0000256" key="3">
    <source>
        <dbReference type="ARBA" id="ARBA00012513"/>
    </source>
</evidence>
<dbReference type="InterPro" id="IPR013210">
    <property type="entry name" value="LRR_N_plant-typ"/>
</dbReference>
<comment type="subcellular location">
    <subcellularLocation>
        <location evidence="1">Membrane</location>
    </subcellularLocation>
</comment>
<feature type="transmembrane region" description="Helical" evidence="18">
    <location>
        <begin position="604"/>
        <end position="627"/>
    </location>
</feature>
<keyword evidence="15" id="KW-0325">Glycoprotein</keyword>
<evidence type="ECO:0000256" key="7">
    <source>
        <dbReference type="ARBA" id="ARBA00022692"/>
    </source>
</evidence>
<evidence type="ECO:0000256" key="11">
    <source>
        <dbReference type="ARBA" id="ARBA00022777"/>
    </source>
</evidence>
<dbReference type="SUPFAM" id="SSF52058">
    <property type="entry name" value="L domain-like"/>
    <property type="match status" value="1"/>
</dbReference>
<dbReference type="PANTHER" id="PTHR45974">
    <property type="entry name" value="RECEPTOR-LIKE PROTEIN 55"/>
    <property type="match status" value="1"/>
</dbReference>
<dbReference type="PROSITE" id="PS00108">
    <property type="entry name" value="PROTEIN_KINASE_ST"/>
    <property type="match status" value="1"/>
</dbReference>
<evidence type="ECO:0000313" key="20">
    <source>
        <dbReference type="Proteomes" id="UP001652623"/>
    </source>
</evidence>
<dbReference type="InterPro" id="IPR000719">
    <property type="entry name" value="Prot_kinase_dom"/>
</dbReference>
<sequence>MDIISISSSLFISKTLSSNFHTIPTFFFVLVVLLLPFDKHILMEMRWRNICVQGAMLGLLLLCFSLLVSGQTLDPLEVSALKAIRRKLKDPYKNLWNWKKKDPCENEWTGVICTEDDDQDAYLHVQELRLLNLNLSGKLSPRIGNLPNLTILNFMWNNISGSIPKEIGNLTNLQQLLLNGNQISGPLPEELGYLPELVMFQVDQNHISGSIPKSFSKLKKVQHFHFNNNSLRGQIPSELSEIPEIIHILLDNNNLSGYLPPELGQIEKLRILQLDNNNFGGSIIPDSYATMPNLVKLTLRNCNLQGKVPDFSRIPGLLYLDLSSNKLEGNIPTNKFPVNITTIDLSGNMLIGSIPSNFSGLPELQILSLQHNRLTGDVPSTIWENMTFSSADATLTLNFENNFLQNISGSLNHPSNVTILLAGNPVCESANELKITQFCGLGDGDLVEPPGNSSSSQDECEPQICVAELFFEYAPDYPSCFCAAPIEVWFRLRSPSMTNFRPFVDFFKAYLTSDLGMEIYQLVVGGFDWQRGPKLILHLKFFPKFSNDSHIFSTNETRHLIEKFTKNDIHLDNFFGPYDLLNFNLGHYDNRTGMPPESGMSKGIIAAIVLGSISCAATLLFAIVFIYNKTHPTFQRKVSKNQPFPKNPIKFEGVRRFSFQELETATDSFNITTQVGQGGYGKVYKGILADGTIVAIKRAQQGSMQGEKEFYTEIELLSRVHHRNLVSLAGYCDEEDEQMLVYEFMPNGSLQSLLSARFQSSLGFSMRLRIASDSAKGILYLHTEADPPIIHRDIKANNILLDSKFTAKVSDFGISKLAPVSDGKGVGIEQISTVVKGTPGYLDPEYFFTNKLTERSDVYSLGIVFLELLTGKPPISHGRNIVREVITACQSGEMLSIVDKNMGPYDPECLKKFMELALKCSQEVTSARPSMLEVVRELENITSMLPESDSSIPSEIDGSSSSGMPSGYQPTPLYYSEGNGVNTNNNLFSNVYTGSDLVSGVIPTIKPR</sequence>
<keyword evidence="20" id="KW-1185">Reference proteome</keyword>
<keyword evidence="7 18" id="KW-0812">Transmembrane</keyword>
<evidence type="ECO:0000313" key="21">
    <source>
        <dbReference type="RefSeq" id="XP_060674038.1"/>
    </source>
</evidence>
<keyword evidence="10 16" id="KW-0547">Nucleotide-binding</keyword>
<comment type="similarity">
    <text evidence="2">Belongs to the protein kinase superfamily. Ser/Thr protein kinase family.</text>
</comment>
<feature type="domain" description="Protein kinase" evidence="19">
    <location>
        <begin position="669"/>
        <end position="945"/>
    </location>
</feature>
<evidence type="ECO:0000256" key="8">
    <source>
        <dbReference type="ARBA" id="ARBA00022729"/>
    </source>
</evidence>
<dbReference type="EC" id="2.7.11.1" evidence="3"/>
<dbReference type="SMART" id="SM00220">
    <property type="entry name" value="S_TKc"/>
    <property type="match status" value="1"/>
</dbReference>
<evidence type="ECO:0000256" key="6">
    <source>
        <dbReference type="ARBA" id="ARBA00022679"/>
    </source>
</evidence>
<dbReference type="PANTHER" id="PTHR45974:SF23">
    <property type="entry name" value="PROTEIN KINASE DOMAIN-CONTAINING PROTEIN"/>
    <property type="match status" value="1"/>
</dbReference>
<evidence type="ECO:0000256" key="1">
    <source>
        <dbReference type="ARBA" id="ARBA00004370"/>
    </source>
</evidence>
<feature type="binding site" evidence="16">
    <location>
        <position position="697"/>
    </location>
    <ligand>
        <name>ATP</name>
        <dbReference type="ChEBI" id="CHEBI:30616"/>
    </ligand>
</feature>
<dbReference type="CDD" id="cd14066">
    <property type="entry name" value="STKc_IRAK"/>
    <property type="match status" value="1"/>
</dbReference>
<gene>
    <name evidence="21" type="primary">LOC132799098</name>
</gene>
<dbReference type="InterPro" id="IPR001611">
    <property type="entry name" value="Leu-rich_rpt"/>
</dbReference>
<keyword evidence="9" id="KW-0677">Repeat</keyword>
<keyword evidence="4" id="KW-0723">Serine/threonine-protein kinase</keyword>
<keyword evidence="12 16" id="KW-0067">ATP-binding</keyword>
<evidence type="ECO:0000256" key="13">
    <source>
        <dbReference type="ARBA" id="ARBA00022989"/>
    </source>
</evidence>
<evidence type="ECO:0000256" key="15">
    <source>
        <dbReference type="ARBA" id="ARBA00023180"/>
    </source>
</evidence>
<feature type="compositionally biased region" description="Low complexity" evidence="17">
    <location>
        <begin position="946"/>
        <end position="963"/>
    </location>
</feature>
<dbReference type="Pfam" id="PF23598">
    <property type="entry name" value="LRR_14"/>
    <property type="match status" value="1"/>
</dbReference>
<evidence type="ECO:0000256" key="14">
    <source>
        <dbReference type="ARBA" id="ARBA00023136"/>
    </source>
</evidence>
<feature type="region of interest" description="Disordered" evidence="17">
    <location>
        <begin position="946"/>
        <end position="971"/>
    </location>
</feature>
<keyword evidence="14 18" id="KW-0472">Membrane</keyword>
<dbReference type="SUPFAM" id="SSF56112">
    <property type="entry name" value="Protein kinase-like (PK-like)"/>
    <property type="match status" value="1"/>
</dbReference>
<evidence type="ECO:0000256" key="9">
    <source>
        <dbReference type="ARBA" id="ARBA00022737"/>
    </source>
</evidence>
<dbReference type="Gene3D" id="3.30.200.20">
    <property type="entry name" value="Phosphorylase Kinase, domain 1"/>
    <property type="match status" value="1"/>
</dbReference>
<reference evidence="21" key="1">
    <citation type="submission" date="2025-08" db="UniProtKB">
        <authorList>
            <consortium name="RefSeq"/>
        </authorList>
    </citation>
    <scope>IDENTIFICATION</scope>
    <source>
        <tissue evidence="21">Seedling</tissue>
    </source>
</reference>
<dbReference type="InterPro" id="IPR032675">
    <property type="entry name" value="LRR_dom_sf"/>
</dbReference>
<dbReference type="PROSITE" id="PS00107">
    <property type="entry name" value="PROTEIN_KINASE_ATP"/>
    <property type="match status" value="1"/>
</dbReference>
<organism evidence="20 21">
    <name type="scientific">Ziziphus jujuba</name>
    <name type="common">Chinese jujube</name>
    <name type="synonym">Ziziphus sativa</name>
    <dbReference type="NCBI Taxonomy" id="326968"/>
    <lineage>
        <taxon>Eukaryota</taxon>
        <taxon>Viridiplantae</taxon>
        <taxon>Streptophyta</taxon>
        <taxon>Embryophyta</taxon>
        <taxon>Tracheophyta</taxon>
        <taxon>Spermatophyta</taxon>
        <taxon>Magnoliopsida</taxon>
        <taxon>eudicotyledons</taxon>
        <taxon>Gunneridae</taxon>
        <taxon>Pentapetalae</taxon>
        <taxon>rosids</taxon>
        <taxon>fabids</taxon>
        <taxon>Rosales</taxon>
        <taxon>Rhamnaceae</taxon>
        <taxon>Paliureae</taxon>
        <taxon>Ziziphus</taxon>
    </lineage>
</organism>
<accession>A0ABM4ABC6</accession>
<keyword evidence="8" id="KW-0732">Signal</keyword>
<proteinExistence type="inferred from homology"/>
<dbReference type="GeneID" id="132799098"/>
<keyword evidence="6" id="KW-0808">Transferase</keyword>
<evidence type="ECO:0000256" key="4">
    <source>
        <dbReference type="ARBA" id="ARBA00022527"/>
    </source>
</evidence>
<keyword evidence="13 18" id="KW-1133">Transmembrane helix</keyword>
<evidence type="ECO:0000259" key="19">
    <source>
        <dbReference type="SMART" id="SM00220"/>
    </source>
</evidence>
<evidence type="ECO:0000256" key="5">
    <source>
        <dbReference type="ARBA" id="ARBA00022614"/>
    </source>
</evidence>
<dbReference type="Gene3D" id="1.10.510.10">
    <property type="entry name" value="Transferase(Phosphotransferase) domain 1"/>
    <property type="match status" value="1"/>
</dbReference>
<feature type="transmembrane region" description="Helical" evidence="18">
    <location>
        <begin position="49"/>
        <end position="68"/>
    </location>
</feature>
<dbReference type="Proteomes" id="UP001652623">
    <property type="component" value="Chromosome 6"/>
</dbReference>
<evidence type="ECO:0000256" key="17">
    <source>
        <dbReference type="SAM" id="MobiDB-lite"/>
    </source>
</evidence>
<evidence type="ECO:0000256" key="10">
    <source>
        <dbReference type="ARBA" id="ARBA00022741"/>
    </source>
</evidence>
<dbReference type="Gene3D" id="3.80.10.10">
    <property type="entry name" value="Ribonuclease Inhibitor"/>
    <property type="match status" value="3"/>
</dbReference>
<evidence type="ECO:0000256" key="16">
    <source>
        <dbReference type="PROSITE-ProRule" id="PRU10141"/>
    </source>
</evidence>
<keyword evidence="5" id="KW-0433">Leucine-rich repeat</keyword>
<feature type="transmembrane region" description="Helical" evidence="18">
    <location>
        <begin position="20"/>
        <end position="37"/>
    </location>
</feature>
<evidence type="ECO:0000256" key="18">
    <source>
        <dbReference type="SAM" id="Phobius"/>
    </source>
</evidence>
<evidence type="ECO:0000256" key="2">
    <source>
        <dbReference type="ARBA" id="ARBA00008684"/>
    </source>
</evidence>
<dbReference type="InterPro" id="IPR055414">
    <property type="entry name" value="LRR_R13L4/SHOC2-like"/>
</dbReference>
<dbReference type="InterPro" id="IPR008271">
    <property type="entry name" value="Ser/Thr_kinase_AS"/>
</dbReference>
<dbReference type="InterPro" id="IPR011009">
    <property type="entry name" value="Kinase-like_dom_sf"/>
</dbReference>
<dbReference type="InterPro" id="IPR017441">
    <property type="entry name" value="Protein_kinase_ATP_BS"/>
</dbReference>